<reference evidence="2 3" key="1">
    <citation type="submission" date="2019-12" db="EMBL/GenBank/DDBJ databases">
        <title>Chromosome-level assembly of the Caenorhabditis remanei genome.</title>
        <authorList>
            <person name="Teterina A.A."/>
            <person name="Willis J.H."/>
            <person name="Phillips P.C."/>
        </authorList>
    </citation>
    <scope>NUCLEOTIDE SEQUENCE [LARGE SCALE GENOMIC DNA]</scope>
    <source>
        <strain evidence="2 3">PX506</strain>
        <tissue evidence="2">Whole organism</tissue>
    </source>
</reference>
<accession>A0A6A5HM61</accession>
<dbReference type="GeneID" id="9803865"/>
<feature type="transmembrane region" description="Helical" evidence="1">
    <location>
        <begin position="70"/>
        <end position="87"/>
    </location>
</feature>
<proteinExistence type="predicted"/>
<sequence>MQPLPLFPVMAGYSVGYLARYLDVWTHYLIAFIVSAIVAQLESLTFCFVKKHQTIASITKQHVVPEKVHNFLAVCLPFAPLTFFLSFCEAGMKREQQIEYISKNYPQYLPGFSTLPNFAIYELNYWFLFVIFMAFSGGIVCALVFTLSTIDMFQMLRKVRRRISLCNFRRHRSTVKILLAQFAASSLLLIPLFCFVIVIMLDIEHAQIIIQITLAVFSLRSSVNAVVLIFTTPPYRNFVLRKRQNQSFVTTAKTISMARSSFIQ</sequence>
<evidence type="ECO:0000313" key="2">
    <source>
        <dbReference type="EMBL" id="KAF1766922.1"/>
    </source>
</evidence>
<dbReference type="PANTHER" id="PTHR45830">
    <property type="entry name" value="SERPENTINE RECEPTOR, CLASS I"/>
    <property type="match status" value="1"/>
</dbReference>
<dbReference type="EMBL" id="WUAV01000002">
    <property type="protein sequence ID" value="KAF1766922.1"/>
    <property type="molecule type" value="Genomic_DNA"/>
</dbReference>
<dbReference type="KEGG" id="crq:GCK72_006880"/>
<gene>
    <name evidence="2" type="ORF">GCK72_006880</name>
</gene>
<protein>
    <submittedName>
        <fullName evidence="2">Uncharacterized protein</fullName>
    </submittedName>
</protein>
<dbReference type="SUPFAM" id="SSF81321">
    <property type="entry name" value="Family A G protein-coupled receptor-like"/>
    <property type="match status" value="1"/>
</dbReference>
<feature type="transmembrane region" description="Helical" evidence="1">
    <location>
        <begin position="125"/>
        <end position="156"/>
    </location>
</feature>
<keyword evidence="1" id="KW-0472">Membrane</keyword>
<evidence type="ECO:0000256" key="1">
    <source>
        <dbReference type="SAM" id="Phobius"/>
    </source>
</evidence>
<dbReference type="Proteomes" id="UP000483820">
    <property type="component" value="Chromosome II"/>
</dbReference>
<keyword evidence="1" id="KW-0812">Transmembrane</keyword>
<dbReference type="InterPro" id="IPR019429">
    <property type="entry name" value="7TM_GPCR_serpentine_rcpt_Sri"/>
</dbReference>
<dbReference type="CTD" id="9803865"/>
<name>A0A6A5HM61_CAERE</name>
<feature type="transmembrane region" description="Helical" evidence="1">
    <location>
        <begin position="28"/>
        <end position="49"/>
    </location>
</feature>
<dbReference type="PANTHER" id="PTHR45830:SF13">
    <property type="entry name" value="G PROTEIN-COUPLED RECEPTOR-RELATED"/>
    <property type="match status" value="1"/>
</dbReference>
<dbReference type="AlphaFoldDB" id="A0A6A5HM61"/>
<evidence type="ECO:0000313" key="3">
    <source>
        <dbReference type="Proteomes" id="UP000483820"/>
    </source>
</evidence>
<feature type="transmembrane region" description="Helical" evidence="1">
    <location>
        <begin position="207"/>
        <end position="231"/>
    </location>
</feature>
<dbReference type="Pfam" id="PF10327">
    <property type="entry name" value="7TM_GPCR_Sri"/>
    <property type="match status" value="1"/>
</dbReference>
<feature type="transmembrane region" description="Helical" evidence="1">
    <location>
        <begin position="177"/>
        <end position="201"/>
    </location>
</feature>
<organism evidence="2 3">
    <name type="scientific">Caenorhabditis remanei</name>
    <name type="common">Caenorhabditis vulgaris</name>
    <dbReference type="NCBI Taxonomy" id="31234"/>
    <lineage>
        <taxon>Eukaryota</taxon>
        <taxon>Metazoa</taxon>
        <taxon>Ecdysozoa</taxon>
        <taxon>Nematoda</taxon>
        <taxon>Chromadorea</taxon>
        <taxon>Rhabditida</taxon>
        <taxon>Rhabditina</taxon>
        <taxon>Rhabditomorpha</taxon>
        <taxon>Rhabditoidea</taxon>
        <taxon>Rhabditidae</taxon>
        <taxon>Peloderinae</taxon>
        <taxon>Caenorhabditis</taxon>
    </lineage>
</organism>
<dbReference type="RefSeq" id="XP_053590060.1">
    <property type="nucleotide sequence ID" value="XM_053725866.1"/>
</dbReference>
<keyword evidence="1" id="KW-1133">Transmembrane helix</keyword>
<comment type="caution">
    <text evidence="2">The sequence shown here is derived from an EMBL/GenBank/DDBJ whole genome shotgun (WGS) entry which is preliminary data.</text>
</comment>